<dbReference type="EMBL" id="PGVD01000015">
    <property type="protein sequence ID" value="PLR99358.1"/>
    <property type="molecule type" value="Genomic_DNA"/>
</dbReference>
<name>A0A2N5GKE0_9BACI</name>
<evidence type="ECO:0000256" key="1">
    <source>
        <dbReference type="ARBA" id="ARBA00022475"/>
    </source>
</evidence>
<gene>
    <name evidence="6" type="ORF">CU635_12380</name>
    <name evidence="7" type="ORF">CVD25_05675</name>
</gene>
<evidence type="ECO:0000256" key="2">
    <source>
        <dbReference type="ARBA" id="ARBA00022692"/>
    </source>
</evidence>
<comment type="similarity">
    <text evidence="5">Belongs to the UPF0344 family.</text>
</comment>
<reference evidence="7 9" key="2">
    <citation type="submission" date="2017-12" db="EMBL/GenBank/DDBJ databases">
        <title>Comparative Functional Genomics of Dry Heat Resistant strains isolated from the Viking Spacecraft.</title>
        <authorList>
            <person name="Seuylemezian A."/>
            <person name="Cooper K."/>
            <person name="Vaishampayan P."/>
        </authorList>
    </citation>
    <scope>NUCLEOTIDE SEQUENCE [LARGE SCALE GENOMIC DNA]</scope>
    <source>
        <strain evidence="7 9">ATCC 29669</strain>
    </source>
</reference>
<keyword evidence="1 5" id="KW-1003">Cell membrane</keyword>
<keyword evidence="9" id="KW-1185">Reference proteome</keyword>
<accession>A0A2N5GKE0</accession>
<feature type="transmembrane region" description="Helical" evidence="5">
    <location>
        <begin position="61"/>
        <end position="82"/>
    </location>
</feature>
<feature type="transmembrane region" description="Helical" evidence="5">
    <location>
        <begin position="35"/>
        <end position="55"/>
    </location>
</feature>
<dbReference type="InterPro" id="IPR010899">
    <property type="entry name" value="UPF0344"/>
</dbReference>
<evidence type="ECO:0000313" key="6">
    <source>
        <dbReference type="EMBL" id="PLR81972.1"/>
    </source>
</evidence>
<evidence type="ECO:0000313" key="9">
    <source>
        <dbReference type="Proteomes" id="UP000235114"/>
    </source>
</evidence>
<protein>
    <recommendedName>
        <fullName evidence="5">UPF0344 protein CU635_12380</fullName>
    </recommendedName>
</protein>
<keyword evidence="3 5" id="KW-1133">Transmembrane helix</keyword>
<evidence type="ECO:0000256" key="3">
    <source>
        <dbReference type="ARBA" id="ARBA00022989"/>
    </source>
</evidence>
<keyword evidence="4 5" id="KW-0472">Membrane</keyword>
<evidence type="ECO:0000313" key="8">
    <source>
        <dbReference type="Proteomes" id="UP000234951"/>
    </source>
</evidence>
<dbReference type="Proteomes" id="UP000235114">
    <property type="component" value="Unassembled WGS sequence"/>
</dbReference>
<reference evidence="6 8" key="1">
    <citation type="submission" date="2017-11" db="EMBL/GenBank/DDBJ databases">
        <title>Comparitive Functional Genomics of Dry Heat Resistant strains isolated from the Viking Spacecraft.</title>
        <authorList>
            <person name="Seuylemezian A."/>
            <person name="Cooper K."/>
            <person name="Vaishampayan P."/>
        </authorList>
    </citation>
    <scope>NUCLEOTIDE SEQUENCE [LARGE SCALE GENOMIC DNA]</scope>
    <source>
        <strain evidence="6 8">M4.6</strain>
    </source>
</reference>
<comment type="subcellular location">
    <subcellularLocation>
        <location evidence="5">Cell membrane</location>
        <topology evidence="5">Multi-pass membrane protein</topology>
    </subcellularLocation>
</comment>
<dbReference type="Pfam" id="PF07457">
    <property type="entry name" value="DUF1516"/>
    <property type="match status" value="1"/>
</dbReference>
<organism evidence="6 8">
    <name type="scientific">Bacillus canaveralius</name>
    <dbReference type="NCBI Taxonomy" id="1403243"/>
    <lineage>
        <taxon>Bacteria</taxon>
        <taxon>Bacillati</taxon>
        <taxon>Bacillota</taxon>
        <taxon>Bacilli</taxon>
        <taxon>Bacillales</taxon>
        <taxon>Bacillaceae</taxon>
        <taxon>Bacillus</taxon>
    </lineage>
</organism>
<comment type="caution">
    <text evidence="6">The sequence shown here is derived from an EMBL/GenBank/DDBJ whole genome shotgun (WGS) entry which is preliminary data.</text>
</comment>
<evidence type="ECO:0000256" key="5">
    <source>
        <dbReference type="HAMAP-Rule" id="MF_01536"/>
    </source>
</evidence>
<dbReference type="AlphaFoldDB" id="A0A2N5GKE0"/>
<evidence type="ECO:0000313" key="7">
    <source>
        <dbReference type="EMBL" id="PLR99358.1"/>
    </source>
</evidence>
<proteinExistence type="inferred from homology"/>
<feature type="transmembrane region" description="Helical" evidence="5">
    <location>
        <begin position="6"/>
        <end position="23"/>
    </location>
</feature>
<dbReference type="Proteomes" id="UP000234951">
    <property type="component" value="Unassembled WGS sequence"/>
</dbReference>
<keyword evidence="2 5" id="KW-0812">Transmembrane</keyword>
<dbReference type="HAMAP" id="MF_01536">
    <property type="entry name" value="UPF0344"/>
    <property type="match status" value="1"/>
</dbReference>
<feature type="transmembrane region" description="Helical" evidence="5">
    <location>
        <begin position="94"/>
        <end position="116"/>
    </location>
</feature>
<dbReference type="OrthoDB" id="2365314at2"/>
<dbReference type="EMBL" id="PGVA01000028">
    <property type="protein sequence ID" value="PLR81972.1"/>
    <property type="molecule type" value="Genomic_DNA"/>
</dbReference>
<dbReference type="RefSeq" id="WP_101577688.1">
    <property type="nucleotide sequence ID" value="NZ_PGVA01000028.1"/>
</dbReference>
<dbReference type="GO" id="GO:0005886">
    <property type="term" value="C:plasma membrane"/>
    <property type="evidence" value="ECO:0007669"/>
    <property type="project" value="UniProtKB-SubCell"/>
</dbReference>
<sequence length="119" mass="13548">MTTHFHITAWFLALVLFFVALGLHKSGNQKGSKIVHMILRVLYLLIIATGAEFLFRIENVTLAYILKTAVGLWVIAMLEMILIRTKNQKKTSILWGQFIVALVLVLYLGLSLPIGFDWF</sequence>
<evidence type="ECO:0000256" key="4">
    <source>
        <dbReference type="ARBA" id="ARBA00023136"/>
    </source>
</evidence>